<evidence type="ECO:0000256" key="1">
    <source>
        <dbReference type="SAM" id="Phobius"/>
    </source>
</evidence>
<keyword evidence="1" id="KW-0812">Transmembrane</keyword>
<protein>
    <submittedName>
        <fullName evidence="2">Uncharacterized protein</fullName>
    </submittedName>
</protein>
<proteinExistence type="predicted"/>
<dbReference type="EMBL" id="LBPY01000013">
    <property type="protein sequence ID" value="KKP66043.1"/>
    <property type="molecule type" value="Genomic_DNA"/>
</dbReference>
<accession>A0A0G0B9E7</accession>
<evidence type="ECO:0000313" key="2">
    <source>
        <dbReference type="EMBL" id="KKP66043.1"/>
    </source>
</evidence>
<keyword evidence="1" id="KW-1133">Transmembrane helix</keyword>
<organism evidence="2 3">
    <name type="scientific">Candidatus Nomurabacteria bacterium GW2011_GWE1_35_16</name>
    <dbReference type="NCBI Taxonomy" id="1618761"/>
    <lineage>
        <taxon>Bacteria</taxon>
        <taxon>Candidatus Nomuraibacteriota</taxon>
    </lineage>
</organism>
<comment type="caution">
    <text evidence="2">The sequence shown here is derived from an EMBL/GenBank/DDBJ whole genome shotgun (WGS) entry which is preliminary data.</text>
</comment>
<evidence type="ECO:0000313" key="3">
    <source>
        <dbReference type="Proteomes" id="UP000034952"/>
    </source>
</evidence>
<dbReference type="Gene3D" id="2.50.20.20">
    <property type="match status" value="1"/>
</dbReference>
<keyword evidence="1" id="KW-0472">Membrane</keyword>
<name>A0A0G0B9E7_9BACT</name>
<sequence>MITSDLIEYIKIQLNKNISKDLIISRLSQVGWRAEDIEEGFLSIETSLTPPVLEASLSAENLNKEEDIKIKDEDGAKTVDPYRELPDGVELESREIYRTPNFKKEEIHTPPTVEKTTEKIEPVKIWAPTTIPTKIEETKITPEPKKEEAVEFSTNKEVAPYRLEVEGGEKPNTDEIKKSSDLEFIPTINKNPFSNPITQTIDKVESPLISREFIPSTEKNPSSELVPQKVNLPPLKISNTKTPIPEKRISDMVQKSAMISSYSQDILAAKKEEPIITKKSNLLLKIGILMFIIGLVGGMVFAFVEGYLRIPWLNINLSVVKKDPKTIILNTSSSLSKLKSYKVENNISISSPSLSNITTGLSSGSVVASKDRDSISVNTKGIVNHLNNKLMFDYILNLESSILENDINSNWKYNGTDLYVSIPDLNQVLGSDAPVATAVSLKPDQLNLIIPELSSEMQKTVKDIDIYNLMSGEVPLYIKNEVSSIFKEFINNLEYSEKADENIRGVDTYHYELTADRQSTKKFLTSLTNIFVVKLTADQKSNLDEVLGSSSISSFEVWIGKNDDNLYQIKFTLNTPLSKVLDLNDSGIAGNEVKLDWMITYYDLDVPNNINFPDAQLDMIEFIKSIRDVKIKNFISSFRSHAVLFKNAVGSFGTRSNPAGSCTNPNPGSIFSPKGHNKGADQSVGSIAEIMNSLLSITNGAGSCYSTSREWALSAPLSTVTEGGTSNFYCVDTTGNTTILQTPITGPACK</sequence>
<dbReference type="Proteomes" id="UP000034952">
    <property type="component" value="Unassembled WGS sequence"/>
</dbReference>
<gene>
    <name evidence="2" type="ORF">UR64_C0013G0002</name>
</gene>
<reference evidence="2 3" key="1">
    <citation type="journal article" date="2015" name="Nature">
        <title>rRNA introns, odd ribosomes, and small enigmatic genomes across a large radiation of phyla.</title>
        <authorList>
            <person name="Brown C.T."/>
            <person name="Hug L.A."/>
            <person name="Thomas B.C."/>
            <person name="Sharon I."/>
            <person name="Castelle C.J."/>
            <person name="Singh A."/>
            <person name="Wilkins M.J."/>
            <person name="Williams K.H."/>
            <person name="Banfield J.F."/>
        </authorList>
    </citation>
    <scope>NUCLEOTIDE SEQUENCE [LARGE SCALE GENOMIC DNA]</scope>
</reference>
<feature type="transmembrane region" description="Helical" evidence="1">
    <location>
        <begin position="282"/>
        <end position="304"/>
    </location>
</feature>
<dbReference type="AlphaFoldDB" id="A0A0G0B9E7"/>